<comment type="caution">
    <text evidence="1">The sequence shown here is derived from an EMBL/GenBank/DDBJ whole genome shotgun (WGS) entry which is preliminary data.</text>
</comment>
<protein>
    <recommendedName>
        <fullName evidence="3">Transposase</fullName>
    </recommendedName>
</protein>
<gene>
    <name evidence="1" type="ORF">ACFFSA_42580</name>
</gene>
<accession>A0ABV5SDM3</accession>
<evidence type="ECO:0000313" key="2">
    <source>
        <dbReference type="Proteomes" id="UP001589532"/>
    </source>
</evidence>
<name>A0ABV5SDM3_9ACTN</name>
<dbReference type="Proteomes" id="UP001589532">
    <property type="component" value="Unassembled WGS sequence"/>
</dbReference>
<evidence type="ECO:0000313" key="1">
    <source>
        <dbReference type="EMBL" id="MFB9629797.1"/>
    </source>
</evidence>
<evidence type="ECO:0008006" key="3">
    <source>
        <dbReference type="Google" id="ProtNLM"/>
    </source>
</evidence>
<dbReference type="EMBL" id="JBHMBW010000067">
    <property type="protein sequence ID" value="MFB9629797.1"/>
    <property type="molecule type" value="Genomic_DNA"/>
</dbReference>
<sequence length="63" mass="6915">MKIRLVIAARPSAPKAWTDEKSTKTRSVTRLSTGLNRYGGAAFEVLREIAQARCRAVDEQPAA</sequence>
<proteinExistence type="predicted"/>
<keyword evidence="2" id="KW-1185">Reference proteome</keyword>
<dbReference type="RefSeq" id="WP_344998387.1">
    <property type="nucleotide sequence ID" value="NZ_BAAAXV010000009.1"/>
</dbReference>
<organism evidence="1 2">
    <name type="scientific">Nonomuraea helvata</name>
    <dbReference type="NCBI Taxonomy" id="37484"/>
    <lineage>
        <taxon>Bacteria</taxon>
        <taxon>Bacillati</taxon>
        <taxon>Actinomycetota</taxon>
        <taxon>Actinomycetes</taxon>
        <taxon>Streptosporangiales</taxon>
        <taxon>Streptosporangiaceae</taxon>
        <taxon>Nonomuraea</taxon>
    </lineage>
</organism>
<reference evidence="1 2" key="1">
    <citation type="submission" date="2024-09" db="EMBL/GenBank/DDBJ databases">
        <authorList>
            <person name="Sun Q."/>
            <person name="Mori K."/>
        </authorList>
    </citation>
    <scope>NUCLEOTIDE SEQUENCE [LARGE SCALE GENOMIC DNA]</scope>
    <source>
        <strain evidence="1 2">JCM 3143</strain>
    </source>
</reference>